<protein>
    <recommendedName>
        <fullName evidence="10">NADH-ubiquinone oxidoreductase 78 kDa subunit, mitochondrial</fullName>
    </recommendedName>
</protein>
<dbReference type="GO" id="GO:0016651">
    <property type="term" value="F:oxidoreductase activity, acting on NAD(P)H"/>
    <property type="evidence" value="ECO:0007669"/>
    <property type="project" value="InterPro"/>
</dbReference>
<dbReference type="FunFam" id="3.30.70.20:FF:000002">
    <property type="entry name" value="NADH-ubiquinone oxidoreductase 75 kDa subunit"/>
    <property type="match status" value="1"/>
</dbReference>
<dbReference type="CDD" id="cd02773">
    <property type="entry name" value="MopB_Res-Cmplx1_Nad11"/>
    <property type="match status" value="1"/>
</dbReference>
<evidence type="ECO:0000259" key="15">
    <source>
        <dbReference type="PROSITE" id="PS51839"/>
    </source>
</evidence>
<keyword evidence="7" id="KW-0411">Iron-sulfur</keyword>
<evidence type="ECO:0000256" key="9">
    <source>
        <dbReference type="ARBA" id="ARBA00034078"/>
    </source>
</evidence>
<dbReference type="InterPro" id="IPR054351">
    <property type="entry name" value="NADH_UbQ_OxRdtase_ferredoxin"/>
</dbReference>
<dbReference type="STRING" id="91928.A0A0D2BQN4"/>
<dbReference type="CDD" id="cd00207">
    <property type="entry name" value="fer2"/>
    <property type="match status" value="1"/>
</dbReference>
<dbReference type="SMART" id="SM00929">
    <property type="entry name" value="NADH-G_4Fe-4S_3"/>
    <property type="match status" value="1"/>
</dbReference>
<accession>A0A0D2BQN4</accession>
<feature type="region of interest" description="Disordered" evidence="12">
    <location>
        <begin position="712"/>
        <end position="737"/>
    </location>
</feature>
<dbReference type="InterPro" id="IPR010228">
    <property type="entry name" value="NADH_UbQ_OxRdtase_Gsu"/>
</dbReference>
<evidence type="ECO:0000313" key="16">
    <source>
        <dbReference type="EMBL" id="KIW13444.1"/>
    </source>
</evidence>
<dbReference type="Pfam" id="PF00384">
    <property type="entry name" value="Molybdopterin"/>
    <property type="match status" value="1"/>
</dbReference>
<dbReference type="NCBIfam" id="TIGR01973">
    <property type="entry name" value="NuoG"/>
    <property type="match status" value="1"/>
</dbReference>
<reference evidence="16 17" key="1">
    <citation type="submission" date="2015-01" db="EMBL/GenBank/DDBJ databases">
        <title>The Genome Sequence of Exophiala spinifera CBS89968.</title>
        <authorList>
            <consortium name="The Broad Institute Genomics Platform"/>
            <person name="Cuomo C."/>
            <person name="de Hoog S."/>
            <person name="Gorbushina A."/>
            <person name="Stielow B."/>
            <person name="Teixiera M."/>
            <person name="Abouelleil A."/>
            <person name="Chapman S.B."/>
            <person name="Priest M."/>
            <person name="Young S.K."/>
            <person name="Wortman J."/>
            <person name="Nusbaum C."/>
            <person name="Birren B."/>
        </authorList>
    </citation>
    <scope>NUCLEOTIDE SEQUENCE [LARGE SCALE GENOMIC DNA]</scope>
    <source>
        <strain evidence="16 17">CBS 89968</strain>
    </source>
</reference>
<feature type="domain" description="4Fe-4S Mo/W bis-MGD-type" evidence="14">
    <location>
        <begin position="249"/>
        <end position="305"/>
    </location>
</feature>
<dbReference type="Gene3D" id="3.40.50.740">
    <property type="match status" value="1"/>
</dbReference>
<dbReference type="PANTHER" id="PTHR43105:SF13">
    <property type="entry name" value="NADH-UBIQUINONE OXIDOREDUCTASE 75 KDA SUBUNIT, MITOCHONDRIAL"/>
    <property type="match status" value="1"/>
</dbReference>
<dbReference type="Pfam" id="PF22117">
    <property type="entry name" value="Fer4_Nqo3"/>
    <property type="match status" value="1"/>
</dbReference>
<dbReference type="GO" id="GO:0046872">
    <property type="term" value="F:metal ion binding"/>
    <property type="evidence" value="ECO:0007669"/>
    <property type="project" value="UniProtKB-KW"/>
</dbReference>
<proteinExistence type="inferred from homology"/>
<evidence type="ECO:0000256" key="10">
    <source>
        <dbReference type="ARBA" id="ARBA00070722"/>
    </source>
</evidence>
<dbReference type="FunFam" id="3.10.20.740:FF:000001">
    <property type="entry name" value="NADH-quinone oxidoreductase subunit G"/>
    <property type="match status" value="1"/>
</dbReference>
<dbReference type="PROSITE" id="PS51669">
    <property type="entry name" value="4FE4S_MOW_BIS_MGD"/>
    <property type="match status" value="1"/>
</dbReference>
<dbReference type="PROSITE" id="PS51085">
    <property type="entry name" value="2FE2S_FER_2"/>
    <property type="match status" value="1"/>
</dbReference>
<evidence type="ECO:0000259" key="13">
    <source>
        <dbReference type="PROSITE" id="PS51085"/>
    </source>
</evidence>
<evidence type="ECO:0000256" key="11">
    <source>
        <dbReference type="RuleBase" id="RU004523"/>
    </source>
</evidence>
<evidence type="ECO:0000256" key="3">
    <source>
        <dbReference type="ARBA" id="ARBA00022485"/>
    </source>
</evidence>
<dbReference type="Pfam" id="PF09326">
    <property type="entry name" value="NADH_dhqG_C"/>
    <property type="match status" value="1"/>
</dbReference>
<dbReference type="InterPro" id="IPR001041">
    <property type="entry name" value="2Fe-2S_ferredoxin-type"/>
</dbReference>
<dbReference type="VEuPathDB" id="FungiDB:PV08_08632"/>
<dbReference type="RefSeq" id="XP_016233660.1">
    <property type="nucleotide sequence ID" value="XM_016382957.1"/>
</dbReference>
<dbReference type="AlphaFoldDB" id="A0A0D2BQN4"/>
<evidence type="ECO:0000256" key="8">
    <source>
        <dbReference type="ARBA" id="ARBA00023027"/>
    </source>
</evidence>
<dbReference type="PROSITE" id="PS51839">
    <property type="entry name" value="4FE4S_HC3"/>
    <property type="match status" value="1"/>
</dbReference>
<dbReference type="PROSITE" id="PS00641">
    <property type="entry name" value="COMPLEX1_75K_1"/>
    <property type="match status" value="1"/>
</dbReference>
<dbReference type="GO" id="GO:0051539">
    <property type="term" value="F:4 iron, 4 sulfur cluster binding"/>
    <property type="evidence" value="ECO:0007669"/>
    <property type="project" value="UniProtKB-KW"/>
</dbReference>
<feature type="domain" description="2Fe-2S ferredoxin-type" evidence="13">
    <location>
        <begin position="32"/>
        <end position="110"/>
    </location>
</feature>
<dbReference type="Pfam" id="PF10588">
    <property type="entry name" value="NADH-G_4Fe-4S_3"/>
    <property type="match status" value="1"/>
</dbReference>
<dbReference type="GO" id="GO:0042773">
    <property type="term" value="P:ATP synthesis coupled electron transport"/>
    <property type="evidence" value="ECO:0007669"/>
    <property type="project" value="InterPro"/>
</dbReference>
<dbReference type="PANTHER" id="PTHR43105">
    <property type="entry name" value="RESPIRATORY NITRATE REDUCTASE"/>
    <property type="match status" value="1"/>
</dbReference>
<keyword evidence="3" id="KW-0004">4Fe-4S</keyword>
<gene>
    <name evidence="16" type="ORF">PV08_08632</name>
</gene>
<comment type="cofactor">
    <cofactor evidence="1">
        <name>[4Fe-4S] cluster</name>
        <dbReference type="ChEBI" id="CHEBI:49883"/>
    </cofactor>
</comment>
<evidence type="ECO:0000256" key="12">
    <source>
        <dbReference type="SAM" id="MobiDB-lite"/>
    </source>
</evidence>
<dbReference type="InterPro" id="IPR050123">
    <property type="entry name" value="Prok_molybdopt-oxidoreductase"/>
</dbReference>
<dbReference type="SUPFAM" id="SSF53706">
    <property type="entry name" value="Formate dehydrogenase/DMSO reductase, domains 1-3"/>
    <property type="match status" value="1"/>
</dbReference>
<evidence type="ECO:0000256" key="2">
    <source>
        <dbReference type="ARBA" id="ARBA00005404"/>
    </source>
</evidence>
<dbReference type="Gene3D" id="3.30.70.20">
    <property type="match status" value="1"/>
</dbReference>
<keyword evidence="4" id="KW-0479">Metal-binding</keyword>
<keyword evidence="16" id="KW-0830">Ubiquinone</keyword>
<keyword evidence="5" id="KW-1278">Translocase</keyword>
<comment type="similarity">
    <text evidence="2 11">Belongs to the complex I 75 kDa subunit family.</text>
</comment>
<dbReference type="GO" id="GO:0008137">
    <property type="term" value="F:NADH dehydrogenase (ubiquinone) activity"/>
    <property type="evidence" value="ECO:0007669"/>
    <property type="project" value="InterPro"/>
</dbReference>
<dbReference type="EMBL" id="KN847497">
    <property type="protein sequence ID" value="KIW13444.1"/>
    <property type="molecule type" value="Genomic_DNA"/>
</dbReference>
<feature type="domain" description="4Fe-4S His(Cys)3-ligated-type" evidence="15">
    <location>
        <begin position="110"/>
        <end position="149"/>
    </location>
</feature>
<dbReference type="PROSITE" id="PS00642">
    <property type="entry name" value="COMPLEX1_75K_2"/>
    <property type="match status" value="1"/>
</dbReference>
<keyword evidence="17" id="KW-1185">Reference proteome</keyword>
<dbReference type="InterPro" id="IPR019574">
    <property type="entry name" value="NADH_UbQ_OxRdtase_Gsu_4Fe4S-bd"/>
</dbReference>
<comment type="cofactor">
    <cofactor evidence="9">
        <name>[2Fe-2S] cluster</name>
        <dbReference type="ChEBI" id="CHEBI:190135"/>
    </cofactor>
</comment>
<evidence type="ECO:0000256" key="4">
    <source>
        <dbReference type="ARBA" id="ARBA00022723"/>
    </source>
</evidence>
<sequence length="737" mass="80829">MRSQLLCAAARSRKLLSSSATRSFASSARRPAEVELTIDGKKVSIEAGSALIQACEKAGVTIPRFCYHEKLLIAGNCRMCLVEVERVPKPVASCAWPVQPGMVVKTNSPMTHKAREGIMEFLLANHPLDCPICDQGGQCDLQDQSMRYGADRGRFHEITGKRAVEDKNIGPLIKTSMNRCIHCTRCVRFANEIAGAPELGSTGRGNGLEIGTYLERNLDTELSGNVADLCPVGALLPKPGAFSFRPWELTKFESIDVLNAMGSNIRVDARGLEVKRILPRLNDDINEEWIDDKQRFALDGLKTQRLTTPLIRKDGQFQPATWEQALTEIGNAYHKLKPAENEFKAIAGHLMEVESLVAMKDLANKLNSENLALDQPRGNEPIAHGVDVRANYLFNSKIFGVEDADCMLIIGSNPRWEAAVLNARIRKQWMRSPIDIGFIGEDFKSTFQYNNLGQDAAAVKKALSGEFGKKLASAKKPMIILGSAVAEHPDAASIFETVGAFVEKHQANFNTSEWQGYNVLQRAASRAGAYEVGFVTPSKKVADTKAKIVWLLGADEISESDIPKDAFVVYQGHHGETGAQLADVILPAAAYTEKSGTYVNTEGRVQITRTAVSLPGAARTDWKIIRAASEFLGVPLPYDDLEVLRDRMEEISPTLRRYDHVEQSALSSLSKVQLVDAHKGAKATNEPLKNPIKDFYQTDVISRSSPTMARCSAAKESGDPNTNYLAPGEPEARVSYG</sequence>
<dbReference type="Pfam" id="PF22151">
    <property type="entry name" value="Fer4_NDSU1"/>
    <property type="match status" value="1"/>
</dbReference>
<dbReference type="GO" id="GO:0016020">
    <property type="term" value="C:membrane"/>
    <property type="evidence" value="ECO:0007669"/>
    <property type="project" value="InterPro"/>
</dbReference>
<dbReference type="Gene3D" id="3.10.20.740">
    <property type="match status" value="1"/>
</dbReference>
<dbReference type="InterPro" id="IPR000283">
    <property type="entry name" value="NADH_UbQ_OxRdtase_75kDa_su_CS"/>
</dbReference>
<evidence type="ECO:0000256" key="7">
    <source>
        <dbReference type="ARBA" id="ARBA00023014"/>
    </source>
</evidence>
<dbReference type="PROSITE" id="PS00643">
    <property type="entry name" value="COMPLEX1_75K_3"/>
    <property type="match status" value="1"/>
</dbReference>
<name>A0A0D2BQN4_9EURO</name>
<dbReference type="HOGENOM" id="CLU_000422_11_6_1"/>
<evidence type="ECO:0000313" key="17">
    <source>
        <dbReference type="Proteomes" id="UP000053328"/>
    </source>
</evidence>
<dbReference type="Pfam" id="PF13510">
    <property type="entry name" value="Fer2_4"/>
    <property type="match status" value="1"/>
</dbReference>
<dbReference type="InterPro" id="IPR036010">
    <property type="entry name" value="2Fe-2S_ferredoxin-like_sf"/>
</dbReference>
<dbReference type="GeneID" id="27335715"/>
<keyword evidence="8" id="KW-0520">NAD</keyword>
<dbReference type="InterPro" id="IPR006656">
    <property type="entry name" value="Mopterin_OxRdtase"/>
</dbReference>
<dbReference type="OrthoDB" id="10249365at2759"/>
<evidence type="ECO:0000256" key="1">
    <source>
        <dbReference type="ARBA" id="ARBA00001966"/>
    </source>
</evidence>
<dbReference type="SUPFAM" id="SSF54862">
    <property type="entry name" value="4Fe-4S ferredoxins"/>
    <property type="match status" value="1"/>
</dbReference>
<evidence type="ECO:0000259" key="14">
    <source>
        <dbReference type="PROSITE" id="PS51669"/>
    </source>
</evidence>
<dbReference type="InterPro" id="IPR006963">
    <property type="entry name" value="Mopterin_OxRdtase_4Fe-4S_dom"/>
</dbReference>
<organism evidence="16 17">
    <name type="scientific">Exophiala spinifera</name>
    <dbReference type="NCBI Taxonomy" id="91928"/>
    <lineage>
        <taxon>Eukaryota</taxon>
        <taxon>Fungi</taxon>
        <taxon>Dikarya</taxon>
        <taxon>Ascomycota</taxon>
        <taxon>Pezizomycotina</taxon>
        <taxon>Eurotiomycetes</taxon>
        <taxon>Chaetothyriomycetidae</taxon>
        <taxon>Chaetothyriales</taxon>
        <taxon>Herpotrichiellaceae</taxon>
        <taxon>Exophiala</taxon>
    </lineage>
</organism>
<dbReference type="FunFam" id="3.40.50.740:FF:000033">
    <property type="entry name" value="NUAM protein"/>
    <property type="match status" value="1"/>
</dbReference>
<dbReference type="FunFam" id="3.30.200.210:FF:000002">
    <property type="entry name" value="NADH-ubiquinone oxidoreductase 75 kDa subunit"/>
    <property type="match status" value="1"/>
</dbReference>
<dbReference type="Proteomes" id="UP000053328">
    <property type="component" value="Unassembled WGS sequence"/>
</dbReference>
<evidence type="ECO:0000256" key="6">
    <source>
        <dbReference type="ARBA" id="ARBA00023004"/>
    </source>
</evidence>
<keyword evidence="6" id="KW-0408">Iron</keyword>
<dbReference type="SUPFAM" id="SSF54292">
    <property type="entry name" value="2Fe-2S ferredoxin-like"/>
    <property type="match status" value="1"/>
</dbReference>
<evidence type="ECO:0000256" key="5">
    <source>
        <dbReference type="ARBA" id="ARBA00022967"/>
    </source>
</evidence>
<dbReference type="Gene3D" id="3.30.200.210">
    <property type="match status" value="1"/>
</dbReference>
<dbReference type="InterPro" id="IPR015405">
    <property type="entry name" value="NDUFS1-like_C"/>
</dbReference>